<comment type="similarity">
    <text evidence="9">Belongs to the DRC2 family.</text>
</comment>
<name>D2A534_TRICA</name>
<reference evidence="16 17" key="1">
    <citation type="journal article" date="2008" name="Nature">
        <title>The genome of the model beetle and pest Tribolium castaneum.</title>
        <authorList>
            <consortium name="Tribolium Genome Sequencing Consortium"/>
            <person name="Richards S."/>
            <person name="Gibbs R.A."/>
            <person name="Weinstock G.M."/>
            <person name="Brown S.J."/>
            <person name="Denell R."/>
            <person name="Beeman R.W."/>
            <person name="Gibbs R."/>
            <person name="Beeman R.W."/>
            <person name="Brown S.J."/>
            <person name="Bucher G."/>
            <person name="Friedrich M."/>
            <person name="Grimmelikhuijzen C.J."/>
            <person name="Klingler M."/>
            <person name="Lorenzen M."/>
            <person name="Richards S."/>
            <person name="Roth S."/>
            <person name="Schroder R."/>
            <person name="Tautz D."/>
            <person name="Zdobnov E.M."/>
            <person name="Muzny D."/>
            <person name="Gibbs R.A."/>
            <person name="Weinstock G.M."/>
            <person name="Attaway T."/>
            <person name="Bell S."/>
            <person name="Buhay C.J."/>
            <person name="Chandrabose M.N."/>
            <person name="Chavez D."/>
            <person name="Clerk-Blankenburg K.P."/>
            <person name="Cree A."/>
            <person name="Dao M."/>
            <person name="Davis C."/>
            <person name="Chacko J."/>
            <person name="Dinh H."/>
            <person name="Dugan-Rocha S."/>
            <person name="Fowler G."/>
            <person name="Garner T.T."/>
            <person name="Garnes J."/>
            <person name="Gnirke A."/>
            <person name="Hawes A."/>
            <person name="Hernandez J."/>
            <person name="Hines S."/>
            <person name="Holder M."/>
            <person name="Hume J."/>
            <person name="Jhangiani S.N."/>
            <person name="Joshi V."/>
            <person name="Khan Z.M."/>
            <person name="Jackson L."/>
            <person name="Kovar C."/>
            <person name="Kowis A."/>
            <person name="Lee S."/>
            <person name="Lewis L.R."/>
            <person name="Margolis J."/>
            <person name="Morgan M."/>
            <person name="Nazareth L.V."/>
            <person name="Nguyen N."/>
            <person name="Okwuonu G."/>
            <person name="Parker D."/>
            <person name="Richards S."/>
            <person name="Ruiz S.J."/>
            <person name="Santibanez J."/>
            <person name="Savard J."/>
            <person name="Scherer S.E."/>
            <person name="Schneider B."/>
            <person name="Sodergren E."/>
            <person name="Tautz D."/>
            <person name="Vattahil S."/>
            <person name="Villasana D."/>
            <person name="White C.S."/>
            <person name="Wright R."/>
            <person name="Park Y."/>
            <person name="Beeman R.W."/>
            <person name="Lord J."/>
            <person name="Oppert B."/>
            <person name="Lorenzen M."/>
            <person name="Brown S."/>
            <person name="Wang L."/>
            <person name="Savard J."/>
            <person name="Tautz D."/>
            <person name="Richards S."/>
            <person name="Weinstock G."/>
            <person name="Gibbs R.A."/>
            <person name="Liu Y."/>
            <person name="Worley K."/>
            <person name="Weinstock G."/>
            <person name="Elsik C.G."/>
            <person name="Reese J.T."/>
            <person name="Elhaik E."/>
            <person name="Landan G."/>
            <person name="Graur D."/>
            <person name="Arensburger P."/>
            <person name="Atkinson P."/>
            <person name="Beeman R.W."/>
            <person name="Beidler J."/>
            <person name="Brown S.J."/>
            <person name="Demuth J.P."/>
            <person name="Drury D.W."/>
            <person name="Du Y.Z."/>
            <person name="Fujiwara H."/>
            <person name="Lorenzen M."/>
            <person name="Maselli V."/>
            <person name="Osanai M."/>
            <person name="Park Y."/>
            <person name="Robertson H.M."/>
            <person name="Tu Z."/>
            <person name="Wang J.J."/>
            <person name="Wang S."/>
            <person name="Richards S."/>
            <person name="Song H."/>
            <person name="Zhang L."/>
            <person name="Sodergren E."/>
            <person name="Werner D."/>
            <person name="Stanke M."/>
            <person name="Morgenstern B."/>
            <person name="Solovyev V."/>
            <person name="Kosarev P."/>
            <person name="Brown G."/>
            <person name="Chen H.C."/>
            <person name="Ermolaeva O."/>
            <person name="Hlavina W."/>
            <person name="Kapustin Y."/>
            <person name="Kiryutin B."/>
            <person name="Kitts P."/>
            <person name="Maglott D."/>
            <person name="Pruitt K."/>
            <person name="Sapojnikov V."/>
            <person name="Souvorov A."/>
            <person name="Mackey A.J."/>
            <person name="Waterhouse R.M."/>
            <person name="Wyder S."/>
            <person name="Zdobnov E.M."/>
            <person name="Zdobnov E.M."/>
            <person name="Wyder S."/>
            <person name="Kriventseva E.V."/>
            <person name="Kadowaki T."/>
            <person name="Bork P."/>
            <person name="Aranda M."/>
            <person name="Bao R."/>
            <person name="Beermann A."/>
            <person name="Berns N."/>
            <person name="Bolognesi R."/>
            <person name="Bonneton F."/>
            <person name="Bopp D."/>
            <person name="Brown S.J."/>
            <person name="Bucher G."/>
            <person name="Butts T."/>
            <person name="Chaumot A."/>
            <person name="Denell R.E."/>
            <person name="Ferrier D.E."/>
            <person name="Friedrich M."/>
            <person name="Gordon C.M."/>
            <person name="Jindra M."/>
            <person name="Klingler M."/>
            <person name="Lan Q."/>
            <person name="Lattorff H.M."/>
            <person name="Laudet V."/>
            <person name="von Levetsow C."/>
            <person name="Liu Z."/>
            <person name="Lutz R."/>
            <person name="Lynch J.A."/>
            <person name="da Fonseca R.N."/>
            <person name="Posnien N."/>
            <person name="Reuter R."/>
            <person name="Roth S."/>
            <person name="Savard J."/>
            <person name="Schinko J.B."/>
            <person name="Schmitt C."/>
            <person name="Schoppmeier M."/>
            <person name="Schroder R."/>
            <person name="Shippy T.D."/>
            <person name="Simonnet F."/>
            <person name="Marques-Souza H."/>
            <person name="Tautz D."/>
            <person name="Tomoyasu Y."/>
            <person name="Trauner J."/>
            <person name="Van der Zee M."/>
            <person name="Vervoort M."/>
            <person name="Wittkopp N."/>
            <person name="Wimmer E.A."/>
            <person name="Yang X."/>
            <person name="Jones A.K."/>
            <person name="Sattelle D.B."/>
            <person name="Ebert P.R."/>
            <person name="Nelson D."/>
            <person name="Scott J.G."/>
            <person name="Beeman R.W."/>
            <person name="Muthukrishnan S."/>
            <person name="Kramer K.J."/>
            <person name="Arakane Y."/>
            <person name="Beeman R.W."/>
            <person name="Zhu Q."/>
            <person name="Hogenkamp D."/>
            <person name="Dixit R."/>
            <person name="Oppert B."/>
            <person name="Jiang H."/>
            <person name="Zou Z."/>
            <person name="Marshall J."/>
            <person name="Elpidina E."/>
            <person name="Vinokurov K."/>
            <person name="Oppert C."/>
            <person name="Zou Z."/>
            <person name="Evans J."/>
            <person name="Lu Z."/>
            <person name="Zhao P."/>
            <person name="Sumathipala N."/>
            <person name="Altincicek B."/>
            <person name="Vilcinskas A."/>
            <person name="Williams M."/>
            <person name="Hultmark D."/>
            <person name="Hetru C."/>
            <person name="Jiang H."/>
            <person name="Grimmelikhuijzen C.J."/>
            <person name="Hauser F."/>
            <person name="Cazzamali G."/>
            <person name="Williamson M."/>
            <person name="Park Y."/>
            <person name="Li B."/>
            <person name="Tanaka Y."/>
            <person name="Predel R."/>
            <person name="Neupert S."/>
            <person name="Schachtner J."/>
            <person name="Verleyen P."/>
            <person name="Raible F."/>
            <person name="Bork P."/>
            <person name="Friedrich M."/>
            <person name="Walden K.K."/>
            <person name="Robertson H.M."/>
            <person name="Angeli S."/>
            <person name="Foret S."/>
            <person name="Bucher G."/>
            <person name="Schuetz S."/>
            <person name="Maleszka R."/>
            <person name="Wimmer E.A."/>
            <person name="Beeman R.W."/>
            <person name="Lorenzen M."/>
            <person name="Tomoyasu Y."/>
            <person name="Miller S.C."/>
            <person name="Grossmann D."/>
            <person name="Bucher G."/>
        </authorList>
    </citation>
    <scope>NUCLEOTIDE SEQUENCE [LARGE SCALE GENOMIC DNA]</scope>
    <source>
        <strain evidence="16 17">Georgia GA2</strain>
    </source>
</reference>
<keyword evidence="7" id="KW-0966">Cell projection</keyword>
<dbReference type="InterPro" id="IPR039505">
    <property type="entry name" value="DRC1/2_N"/>
</dbReference>
<dbReference type="AlphaFoldDB" id="D2A534"/>
<evidence type="ECO:0000256" key="9">
    <source>
        <dbReference type="ARBA" id="ARBA00038424"/>
    </source>
</evidence>
<evidence type="ECO:0000256" key="4">
    <source>
        <dbReference type="ARBA" id="ARBA00023054"/>
    </source>
</evidence>
<dbReference type="PANTHER" id="PTHR21625:SF0">
    <property type="entry name" value="DYNEIN REGULATORY COMPLEX SUBUNIT 2"/>
    <property type="match status" value="1"/>
</dbReference>
<proteinExistence type="inferred from homology"/>
<keyword evidence="5" id="KW-0969">Cilium</keyword>
<dbReference type="eggNOG" id="ENOG502QQDD">
    <property type="taxonomic scope" value="Eukaryota"/>
</dbReference>
<evidence type="ECO:0000256" key="11">
    <source>
        <dbReference type="ARBA" id="ARBA00041517"/>
    </source>
</evidence>
<evidence type="ECO:0000256" key="10">
    <source>
        <dbReference type="ARBA" id="ARBA00040899"/>
    </source>
</evidence>
<dbReference type="STRING" id="7070.D2A534"/>
<evidence type="ECO:0000256" key="13">
    <source>
        <dbReference type="SAM" id="Coils"/>
    </source>
</evidence>
<keyword evidence="17" id="KW-1185">Reference proteome</keyword>
<evidence type="ECO:0000256" key="1">
    <source>
        <dbReference type="ARBA" id="ARBA00004611"/>
    </source>
</evidence>
<evidence type="ECO:0000259" key="15">
    <source>
        <dbReference type="Pfam" id="PF14772"/>
    </source>
</evidence>
<evidence type="ECO:0000313" key="17">
    <source>
        <dbReference type="Proteomes" id="UP000007266"/>
    </source>
</evidence>
<dbReference type="InParanoid" id="D2A534"/>
<evidence type="ECO:0000256" key="12">
    <source>
        <dbReference type="ARBA" id="ARBA00045865"/>
    </source>
</evidence>
<evidence type="ECO:0000256" key="3">
    <source>
        <dbReference type="ARBA" id="ARBA00022846"/>
    </source>
</evidence>
<dbReference type="GO" id="GO:0003352">
    <property type="term" value="P:regulation of cilium movement"/>
    <property type="evidence" value="ECO:0000318"/>
    <property type="project" value="GO_Central"/>
</dbReference>
<dbReference type="InterPro" id="IPR039750">
    <property type="entry name" value="DRC1/DRC2"/>
</dbReference>
<comment type="subcellular location">
    <subcellularLocation>
        <location evidence="1">Cytoplasm</location>
        <location evidence="1">Cytoskeleton</location>
        <location evidence="1">Flagellum axoneme</location>
    </subcellularLocation>
    <subcellularLocation>
        <location evidence="8">Cytoplasm</location>
        <location evidence="8">Cytoskeleton</location>
        <location evidence="8">Flagellum basal body</location>
    </subcellularLocation>
</comment>
<feature type="compositionally biased region" description="Basic and acidic residues" evidence="14">
    <location>
        <begin position="26"/>
        <end position="35"/>
    </location>
</feature>
<evidence type="ECO:0000256" key="8">
    <source>
        <dbReference type="ARBA" id="ARBA00037841"/>
    </source>
</evidence>
<dbReference type="GO" id="GO:0070286">
    <property type="term" value="P:axonemal dynein complex assembly"/>
    <property type="evidence" value="ECO:0000318"/>
    <property type="project" value="GO_Central"/>
</dbReference>
<dbReference type="GO" id="GO:0005930">
    <property type="term" value="C:axoneme"/>
    <property type="evidence" value="ECO:0000318"/>
    <property type="project" value="GO_Central"/>
</dbReference>
<dbReference type="PANTHER" id="PTHR21625">
    <property type="entry name" value="NYD-SP28 PROTEIN"/>
    <property type="match status" value="1"/>
</dbReference>
<evidence type="ECO:0000256" key="5">
    <source>
        <dbReference type="ARBA" id="ARBA00023069"/>
    </source>
</evidence>
<evidence type="ECO:0000256" key="14">
    <source>
        <dbReference type="SAM" id="MobiDB-lite"/>
    </source>
</evidence>
<dbReference type="OMA" id="VRRMTHM"/>
<dbReference type="GO" id="GO:0060285">
    <property type="term" value="P:cilium-dependent cell motility"/>
    <property type="evidence" value="ECO:0000318"/>
    <property type="project" value="GO_Central"/>
</dbReference>
<keyword evidence="4 13" id="KW-0175">Coiled coil</keyword>
<dbReference type="GO" id="GO:0005858">
    <property type="term" value="C:axonemal dynein complex"/>
    <property type="evidence" value="ECO:0007669"/>
    <property type="project" value="InterPro"/>
</dbReference>
<sequence length="477" mass="57952">MPPKKHRHLTAEEKRELRKQKKLEKKQRLAEKKKQLKRDHLAREVNYGQLTIKKYEKNWREMLIKVALPRMRQELEFAWHNFERVVDCKDFTISLLMDELRDSEEQYMLNFRAHSENMEKLMWLFHDRLEELQADFESECKLMQERCENEFQDARELYNENFDYLKTMLHQLELERREHNRLKKGEYFSRLDEVEVKNQLLLQRLRATLERKYQNMFEDMKRFIKNYNKQIRERKKEHNLLKDQDDSIQELIAQQFNNIKKCYDRIRQLRQKYTDMKQIDGSRLSDLQAERNYFSNSFMTLKTKLENDKKDDFGKLALLSENAAKAFDCLEHLNKRGEMILTLAAVCRKLETQKEKILPFPRTTTNLPEIADIIDRDDAEEIEGVRPEMELFWQRLGQAFGVHYTLMREKNCLSDENQLLADTHNEYCERLMYPPIHSYMGRVTIPKTDTKLEMAKYDKFRGHTHKPFVHVTHRQQK</sequence>
<dbReference type="Proteomes" id="UP000007266">
    <property type="component" value="Linkage group 8"/>
</dbReference>
<dbReference type="FunCoup" id="D2A534">
    <property type="interactions" value="39"/>
</dbReference>
<dbReference type="Pfam" id="PF14772">
    <property type="entry name" value="NYD-SP28"/>
    <property type="match status" value="1"/>
</dbReference>
<evidence type="ECO:0000256" key="6">
    <source>
        <dbReference type="ARBA" id="ARBA00023212"/>
    </source>
</evidence>
<dbReference type="OrthoDB" id="7760980at2759"/>
<dbReference type="KEGG" id="tca:658129"/>
<keyword evidence="3" id="KW-0282">Flagellum</keyword>
<evidence type="ECO:0000256" key="7">
    <source>
        <dbReference type="ARBA" id="ARBA00023273"/>
    </source>
</evidence>
<comment type="function">
    <text evidence="12">Component of the nexin-dynein regulatory complex (N-DRC), a key regulator of ciliary/flagellar motility which maintains the alignment and integrity of the distal axoneme and regulates microtubule sliding in motile axonemes. Plays a critical role in the assembly of N-DRC and also stabilizes the assembly of multiple inner dynein arms and radial spokes. Coassembles with DRC1 to form a central scaffold needed for assembly of the N-DRC and its attachment to the outer doublet microtubules.</text>
</comment>
<dbReference type="EMBL" id="KQ971361">
    <property type="protein sequence ID" value="EFA05141.1"/>
    <property type="molecule type" value="Genomic_DNA"/>
</dbReference>
<feature type="coiled-coil region" evidence="13">
    <location>
        <begin position="191"/>
        <end position="244"/>
    </location>
</feature>
<protein>
    <recommendedName>
        <fullName evidence="10">Dynein regulatory complex subunit 2</fullName>
    </recommendedName>
    <alternativeName>
        <fullName evidence="11">Coiled-coil domain-containing protein 65</fullName>
    </alternativeName>
</protein>
<keyword evidence="2" id="KW-0963">Cytoplasm</keyword>
<feature type="region of interest" description="Disordered" evidence="14">
    <location>
        <begin position="1"/>
        <end position="35"/>
    </location>
</feature>
<dbReference type="HOGENOM" id="CLU_034972_0_0_1"/>
<organism evidence="16 17">
    <name type="scientific">Tribolium castaneum</name>
    <name type="common">Red flour beetle</name>
    <dbReference type="NCBI Taxonomy" id="7070"/>
    <lineage>
        <taxon>Eukaryota</taxon>
        <taxon>Metazoa</taxon>
        <taxon>Ecdysozoa</taxon>
        <taxon>Arthropoda</taxon>
        <taxon>Hexapoda</taxon>
        <taxon>Insecta</taxon>
        <taxon>Pterygota</taxon>
        <taxon>Neoptera</taxon>
        <taxon>Endopterygota</taxon>
        <taxon>Coleoptera</taxon>
        <taxon>Polyphaga</taxon>
        <taxon>Cucujiformia</taxon>
        <taxon>Tenebrionidae</taxon>
        <taxon>Tenebrionidae incertae sedis</taxon>
        <taxon>Tribolium</taxon>
    </lineage>
</organism>
<accession>D2A534</accession>
<feature type="domain" description="Dynein regulatory complex protein 1/2 N-terminal" evidence="15">
    <location>
        <begin position="20"/>
        <end position="117"/>
    </location>
</feature>
<keyword evidence="6" id="KW-0206">Cytoskeleton</keyword>
<dbReference type="PhylomeDB" id="D2A534"/>
<gene>
    <name evidence="16" type="primary">AUGUSTUS-3.0.2_15257</name>
    <name evidence="16" type="ORF">TcasGA2_TC015257</name>
</gene>
<reference evidence="16 17" key="2">
    <citation type="journal article" date="2010" name="Nucleic Acids Res.">
        <title>BeetleBase in 2010: revisions to provide comprehensive genomic information for Tribolium castaneum.</title>
        <authorList>
            <person name="Kim H.S."/>
            <person name="Murphy T."/>
            <person name="Xia J."/>
            <person name="Caragea D."/>
            <person name="Park Y."/>
            <person name="Beeman R.W."/>
            <person name="Lorenzen M.D."/>
            <person name="Butcher S."/>
            <person name="Manak J.R."/>
            <person name="Brown S.J."/>
        </authorList>
    </citation>
    <scope>GENOME REANNOTATION</scope>
    <source>
        <strain evidence="16 17">Georgia GA2</strain>
    </source>
</reference>
<evidence type="ECO:0000256" key="2">
    <source>
        <dbReference type="ARBA" id="ARBA00022490"/>
    </source>
</evidence>
<evidence type="ECO:0000313" key="16">
    <source>
        <dbReference type="EMBL" id="EFA05141.1"/>
    </source>
</evidence>